<comment type="caution">
    <text evidence="1">The sequence shown here is derived from an EMBL/GenBank/DDBJ whole genome shotgun (WGS) entry which is preliminary data.</text>
</comment>
<organism evidence="1 2">
    <name type="scientific">Sphingomonas oryzagri</name>
    <dbReference type="NCBI Taxonomy" id="3042314"/>
    <lineage>
        <taxon>Bacteria</taxon>
        <taxon>Pseudomonadati</taxon>
        <taxon>Pseudomonadota</taxon>
        <taxon>Alphaproteobacteria</taxon>
        <taxon>Sphingomonadales</taxon>
        <taxon>Sphingomonadaceae</taxon>
        <taxon>Sphingomonas</taxon>
    </lineage>
</organism>
<evidence type="ECO:0000313" key="1">
    <source>
        <dbReference type="EMBL" id="MDH7640011.1"/>
    </source>
</evidence>
<accession>A0ABT6N4W0</accession>
<dbReference type="Gene3D" id="3.10.450.50">
    <property type="match status" value="1"/>
</dbReference>
<name>A0ABT6N4W0_9SPHN</name>
<protein>
    <recommendedName>
        <fullName evidence="3">SnoaL-like domain-containing protein</fullName>
    </recommendedName>
</protein>
<proteinExistence type="predicted"/>
<evidence type="ECO:0008006" key="3">
    <source>
        <dbReference type="Google" id="ProtNLM"/>
    </source>
</evidence>
<dbReference type="Proteomes" id="UP001160625">
    <property type="component" value="Unassembled WGS sequence"/>
</dbReference>
<gene>
    <name evidence="1" type="ORF">QGN17_14840</name>
</gene>
<dbReference type="RefSeq" id="WP_281045374.1">
    <property type="nucleotide sequence ID" value="NZ_JARYGZ010000002.1"/>
</dbReference>
<dbReference type="InterPro" id="IPR032710">
    <property type="entry name" value="NTF2-like_dom_sf"/>
</dbReference>
<sequence length="127" mass="14091">MTEDIMSEHPIVAFFTWWNGAMRDPAELTPEGFARFFTEDGRLIVNGNLRATGWEAMATHYAAIAARCEEVAMVLPVEEGFATKERAFVHCRTHVIADGKQAAEEAMAYAIVEDGRMALLRVVSLSV</sequence>
<keyword evidence="2" id="KW-1185">Reference proteome</keyword>
<dbReference type="EMBL" id="JARYGZ010000002">
    <property type="protein sequence ID" value="MDH7640011.1"/>
    <property type="molecule type" value="Genomic_DNA"/>
</dbReference>
<evidence type="ECO:0000313" key="2">
    <source>
        <dbReference type="Proteomes" id="UP001160625"/>
    </source>
</evidence>
<dbReference type="SUPFAM" id="SSF54427">
    <property type="entry name" value="NTF2-like"/>
    <property type="match status" value="1"/>
</dbReference>
<reference evidence="1" key="1">
    <citation type="submission" date="2023-04" db="EMBL/GenBank/DDBJ databases">
        <title>Sphingomonas sp. MAHUQ-71 isolated from rice field.</title>
        <authorList>
            <person name="Huq M.A."/>
        </authorList>
    </citation>
    <scope>NUCLEOTIDE SEQUENCE</scope>
    <source>
        <strain evidence="1">MAHUQ-71</strain>
    </source>
</reference>